<dbReference type="HOGENOM" id="CLU_3102276_0_0_10"/>
<evidence type="ECO:0000313" key="1">
    <source>
        <dbReference type="EMBL" id="EFB31776.1"/>
    </source>
</evidence>
<name>D1QSU5_9BACT</name>
<gene>
    <name evidence="1" type="ORF">HMPREF0971_02056</name>
</gene>
<comment type="caution">
    <text evidence="1">The sequence shown here is derived from an EMBL/GenBank/DDBJ whole genome shotgun (WGS) entry which is preliminary data.</text>
</comment>
<protein>
    <submittedName>
        <fullName evidence="1">Uncharacterized protein</fullName>
    </submittedName>
</protein>
<organism evidence="1 2">
    <name type="scientific">Segatella oris F0302</name>
    <dbReference type="NCBI Taxonomy" id="649760"/>
    <lineage>
        <taxon>Bacteria</taxon>
        <taxon>Pseudomonadati</taxon>
        <taxon>Bacteroidota</taxon>
        <taxon>Bacteroidia</taxon>
        <taxon>Bacteroidales</taxon>
        <taxon>Prevotellaceae</taxon>
        <taxon>Segatella</taxon>
    </lineage>
</organism>
<proteinExistence type="predicted"/>
<dbReference type="EMBL" id="ACUZ02000034">
    <property type="protein sequence ID" value="EFB31776.1"/>
    <property type="molecule type" value="Genomic_DNA"/>
</dbReference>
<dbReference type="AlphaFoldDB" id="D1QSU5"/>
<dbReference type="Proteomes" id="UP000004079">
    <property type="component" value="Unassembled WGS sequence"/>
</dbReference>
<evidence type="ECO:0000313" key="2">
    <source>
        <dbReference type="Proteomes" id="UP000004079"/>
    </source>
</evidence>
<accession>D1QSU5</accession>
<reference evidence="1 2" key="1">
    <citation type="submission" date="2009-11" db="EMBL/GenBank/DDBJ databases">
        <authorList>
            <person name="Weinstock G."/>
            <person name="Sodergren E."/>
            <person name="Clifton S."/>
            <person name="Fulton L."/>
            <person name="Fulton B."/>
            <person name="Courtney L."/>
            <person name="Fronick C."/>
            <person name="Harrison M."/>
            <person name="Strong C."/>
            <person name="Farmer C."/>
            <person name="Delahaunty K."/>
            <person name="Markovic C."/>
            <person name="Hall O."/>
            <person name="Minx P."/>
            <person name="Tomlinson C."/>
            <person name="Mitreva M."/>
            <person name="Nelson J."/>
            <person name="Hou S."/>
            <person name="Wollam A."/>
            <person name="Pepin K.H."/>
            <person name="Johnson M."/>
            <person name="Bhonagiri V."/>
            <person name="Nash W.E."/>
            <person name="Warren W."/>
            <person name="Chinwalla A."/>
            <person name="Mardis E.R."/>
            <person name="Wilson R.K."/>
        </authorList>
    </citation>
    <scope>NUCLEOTIDE SEQUENCE [LARGE SCALE GENOMIC DNA]</scope>
    <source>
        <strain evidence="1 2">F0302</strain>
    </source>
</reference>
<sequence length="51" mass="5976">MADCSLIDAEEYDALHFLWAKKKYQRHVMAGLSRASLQQVSVHIRLWQDIC</sequence>